<reference evidence="1 2" key="1">
    <citation type="journal article" date="2010" name="Nature">
        <title>Genome sequence of the palaeopolyploid soybean.</title>
        <authorList>
            <person name="Schmutz J."/>
            <person name="Cannon S.B."/>
            <person name="Schlueter J."/>
            <person name="Ma J."/>
            <person name="Mitros T."/>
            <person name="Nelson W."/>
            <person name="Hyten D.L."/>
            <person name="Song Q."/>
            <person name="Thelen J.J."/>
            <person name="Cheng J."/>
            <person name="Xu D."/>
            <person name="Hellsten U."/>
            <person name="May G.D."/>
            <person name="Yu Y."/>
            <person name="Sakurai T."/>
            <person name="Umezawa T."/>
            <person name="Bhattacharyya M.K."/>
            <person name="Sandhu D."/>
            <person name="Valliyodan B."/>
            <person name="Lindquist E."/>
            <person name="Peto M."/>
            <person name="Grant D."/>
            <person name="Shu S."/>
            <person name="Goodstein D."/>
            <person name="Barry K."/>
            <person name="Futrell-Griggs M."/>
            <person name="Abernathy B."/>
            <person name="Du J."/>
            <person name="Tian Z."/>
            <person name="Zhu L."/>
            <person name="Gill N."/>
            <person name="Joshi T."/>
            <person name="Libault M."/>
            <person name="Sethuraman A."/>
            <person name="Zhang X.-C."/>
            <person name="Shinozaki K."/>
            <person name="Nguyen H.T."/>
            <person name="Wing R.A."/>
            <person name="Cregan P."/>
            <person name="Specht J."/>
            <person name="Grimwood J."/>
            <person name="Rokhsar D."/>
            <person name="Stacey G."/>
            <person name="Shoemaker R.C."/>
            <person name="Jackson S.A."/>
        </authorList>
    </citation>
    <scope>NUCLEOTIDE SEQUENCE</scope>
    <source>
        <strain evidence="2">cv. Williams 82</strain>
        <tissue evidence="1">Callus</tissue>
    </source>
</reference>
<dbReference type="Gramene" id="KRH02235">
    <property type="protein sequence ID" value="KRH02235"/>
    <property type="gene ID" value="GLYMA_17G025100"/>
</dbReference>
<evidence type="ECO:0000313" key="2">
    <source>
        <dbReference type="EnsemblPlants" id="KRH02235"/>
    </source>
</evidence>
<dbReference type="Proteomes" id="UP000008827">
    <property type="component" value="Chromosome 17"/>
</dbReference>
<evidence type="ECO:0000313" key="3">
    <source>
        <dbReference type="Proteomes" id="UP000008827"/>
    </source>
</evidence>
<dbReference type="InParanoid" id="A0A0R0FHR3"/>
<proteinExistence type="predicted"/>
<keyword evidence="3" id="KW-1185">Reference proteome</keyword>
<reference evidence="1" key="3">
    <citation type="submission" date="2018-07" db="EMBL/GenBank/DDBJ databases">
        <title>WGS assembly of Glycine max.</title>
        <authorList>
            <person name="Schmutz J."/>
            <person name="Cannon S."/>
            <person name="Schlueter J."/>
            <person name="Ma J."/>
            <person name="Mitros T."/>
            <person name="Nelson W."/>
            <person name="Hyten D."/>
            <person name="Song Q."/>
            <person name="Thelen J."/>
            <person name="Cheng J."/>
            <person name="Xu D."/>
            <person name="Hellsten U."/>
            <person name="May G."/>
            <person name="Yu Y."/>
            <person name="Sakurai T."/>
            <person name="Umezawa T."/>
            <person name="Bhattacharyya M."/>
            <person name="Sandhu D."/>
            <person name="Valliyodan B."/>
            <person name="Lindquist E."/>
            <person name="Peto M."/>
            <person name="Grant D."/>
            <person name="Shu S."/>
            <person name="Goodstein D."/>
            <person name="Barry K."/>
            <person name="Futrell-Griggs M."/>
            <person name="Abernathy B."/>
            <person name="Du J."/>
            <person name="Tian Z."/>
            <person name="Zhu L."/>
            <person name="Gill N."/>
            <person name="Joshi T."/>
            <person name="Libault M."/>
            <person name="Sethuraman A."/>
            <person name="Zhang X."/>
            <person name="Shinozaki K."/>
            <person name="Nguyen H."/>
            <person name="Wing R."/>
            <person name="Cregan P."/>
            <person name="Specht J."/>
            <person name="Grimwood J."/>
            <person name="Rokhsar D."/>
            <person name="Stacey G."/>
            <person name="Shoemaker R."/>
            <person name="Jackson S."/>
        </authorList>
    </citation>
    <scope>NUCLEOTIDE SEQUENCE</scope>
    <source>
        <tissue evidence="1">Callus</tissue>
    </source>
</reference>
<dbReference type="EMBL" id="CM000850">
    <property type="protein sequence ID" value="KRH02235.1"/>
    <property type="molecule type" value="Genomic_DNA"/>
</dbReference>
<accession>A0A0R0FHR3</accession>
<dbReference type="EnsemblPlants" id="KRH02235">
    <property type="protein sequence ID" value="KRH02235"/>
    <property type="gene ID" value="GLYMA_17G025100"/>
</dbReference>
<sequence>MSFGCRMKVAGALFGGYGIFKSWRSRGFRRRRELNRACRAPRKSVDRFGGGSAELEFEKLLELDKRGFHFRLSANKEFCQHDEVPSNWNYGNCISNELESDSEREERIHFFYGSGISRTAINHISVSMQIRRDQNQTHQYKFGFC</sequence>
<organism evidence="1">
    <name type="scientific">Glycine max</name>
    <name type="common">Soybean</name>
    <name type="synonym">Glycine hispida</name>
    <dbReference type="NCBI Taxonomy" id="3847"/>
    <lineage>
        <taxon>Eukaryota</taxon>
        <taxon>Viridiplantae</taxon>
        <taxon>Streptophyta</taxon>
        <taxon>Embryophyta</taxon>
        <taxon>Tracheophyta</taxon>
        <taxon>Spermatophyta</taxon>
        <taxon>Magnoliopsida</taxon>
        <taxon>eudicotyledons</taxon>
        <taxon>Gunneridae</taxon>
        <taxon>Pentapetalae</taxon>
        <taxon>rosids</taxon>
        <taxon>fabids</taxon>
        <taxon>Fabales</taxon>
        <taxon>Fabaceae</taxon>
        <taxon>Papilionoideae</taxon>
        <taxon>50 kb inversion clade</taxon>
        <taxon>NPAAA clade</taxon>
        <taxon>indigoferoid/millettioid clade</taxon>
        <taxon>Phaseoleae</taxon>
        <taxon>Glycine</taxon>
        <taxon>Glycine subgen. Soja</taxon>
    </lineage>
</organism>
<name>A0A0R0FHR3_SOYBN</name>
<gene>
    <name evidence="1" type="ORF">GLYMA_17G025100</name>
</gene>
<dbReference type="AlphaFoldDB" id="A0A0R0FHR3"/>
<protein>
    <submittedName>
        <fullName evidence="1 2">Uncharacterized protein</fullName>
    </submittedName>
</protein>
<reference evidence="2" key="2">
    <citation type="submission" date="2018-02" db="UniProtKB">
        <authorList>
            <consortium name="EnsemblPlants"/>
        </authorList>
    </citation>
    <scope>IDENTIFICATION</scope>
    <source>
        <strain evidence="2">Williams 82</strain>
    </source>
</reference>
<evidence type="ECO:0000313" key="1">
    <source>
        <dbReference type="EMBL" id="KRH02235.1"/>
    </source>
</evidence>